<proteinExistence type="predicted"/>
<feature type="domain" description="VWFA" evidence="2">
    <location>
        <begin position="89"/>
        <end position="202"/>
    </location>
</feature>
<organism evidence="3 4">
    <name type="scientific">Lentisphaera profundi</name>
    <dbReference type="NCBI Taxonomy" id="1658616"/>
    <lineage>
        <taxon>Bacteria</taxon>
        <taxon>Pseudomonadati</taxon>
        <taxon>Lentisphaerota</taxon>
        <taxon>Lentisphaeria</taxon>
        <taxon>Lentisphaerales</taxon>
        <taxon>Lentisphaeraceae</taxon>
        <taxon>Lentisphaera</taxon>
    </lineage>
</organism>
<dbReference type="InterPro" id="IPR036465">
    <property type="entry name" value="vWFA_dom_sf"/>
</dbReference>
<dbReference type="EMBL" id="CP117811">
    <property type="protein sequence ID" value="WDE96449.1"/>
    <property type="molecule type" value="Genomic_DNA"/>
</dbReference>
<dbReference type="SUPFAM" id="SSF53300">
    <property type="entry name" value="vWA-like"/>
    <property type="match status" value="1"/>
</dbReference>
<feature type="transmembrane region" description="Helical" evidence="1">
    <location>
        <begin position="288"/>
        <end position="312"/>
    </location>
</feature>
<accession>A0ABY7VT15</accession>
<evidence type="ECO:0000259" key="2">
    <source>
        <dbReference type="Pfam" id="PF13519"/>
    </source>
</evidence>
<dbReference type="Proteomes" id="UP001214250">
    <property type="component" value="Chromosome 1"/>
</dbReference>
<dbReference type="CDD" id="cd00198">
    <property type="entry name" value="vWFA"/>
    <property type="match status" value="1"/>
</dbReference>
<protein>
    <submittedName>
        <fullName evidence="3">VWA domain-containing protein</fullName>
    </submittedName>
</protein>
<dbReference type="InterPro" id="IPR002035">
    <property type="entry name" value="VWF_A"/>
</dbReference>
<keyword evidence="1" id="KW-0472">Membrane</keyword>
<dbReference type="Pfam" id="PF13519">
    <property type="entry name" value="VWA_2"/>
    <property type="match status" value="1"/>
</dbReference>
<evidence type="ECO:0000313" key="3">
    <source>
        <dbReference type="EMBL" id="WDE96449.1"/>
    </source>
</evidence>
<name>A0ABY7VT15_9BACT</name>
<keyword evidence="4" id="KW-1185">Reference proteome</keyword>
<evidence type="ECO:0000313" key="4">
    <source>
        <dbReference type="Proteomes" id="UP001214250"/>
    </source>
</evidence>
<dbReference type="Gene3D" id="3.40.50.410">
    <property type="entry name" value="von Willebrand factor, type A domain"/>
    <property type="match status" value="1"/>
</dbReference>
<keyword evidence="1" id="KW-1133">Transmembrane helix</keyword>
<reference evidence="3 4" key="1">
    <citation type="submission" date="2023-02" db="EMBL/GenBank/DDBJ databases">
        <title>Genome sequence of Lentisphaera profundi SAORIC-696.</title>
        <authorList>
            <person name="Kim e."/>
            <person name="Cho J.-C."/>
            <person name="Choi A."/>
            <person name="Kang I."/>
        </authorList>
    </citation>
    <scope>NUCLEOTIDE SEQUENCE [LARGE SCALE GENOMIC DNA]</scope>
    <source>
        <strain evidence="3 4">SAORIC-696</strain>
    </source>
</reference>
<gene>
    <name evidence="3" type="ORF">PQO03_00530</name>
</gene>
<feature type="transmembrane region" description="Helical" evidence="1">
    <location>
        <begin position="46"/>
        <end position="67"/>
    </location>
</feature>
<dbReference type="RefSeq" id="WP_274150515.1">
    <property type="nucleotide sequence ID" value="NZ_CP117811.1"/>
</dbReference>
<evidence type="ECO:0000256" key="1">
    <source>
        <dbReference type="SAM" id="Phobius"/>
    </source>
</evidence>
<keyword evidence="1" id="KW-0812">Transmembrane</keyword>
<sequence>MVTLFIAAMAGCLCLMAELVHLKRIQKLSAMAFGPEGRARKWTQFVPLIRSVAVVAICWGLLILMNYQGDNQGENLLEQEIPKDKVEHVLIILDVSPSMYLKDAGLEGDIQRKVRAREVLESMMERIRKPYVKYSVVATFTDALPVIIDTSDNSVISNILDLPMDQAFTPGKTDLLKGIQKAFEIAKSWKANSCTCLLISDGDFTSEIGMPDAPPAIKEFLVAGVGSSQGLFIDGHQSRQDTLSLKRLAKRLRGNYQDVNQKHLSSQVLGDLAGESEQEAQSFTLREWALLSCFLGSFVLAFLPYCLVRFSIDHHAQRNKLRDLKVLGLEQK</sequence>